<evidence type="ECO:0000256" key="1">
    <source>
        <dbReference type="SAM" id="MobiDB-lite"/>
    </source>
</evidence>
<sequence length="600" mass="68156">MFSGFNINFTSAKSLKLLDGDEATNFKSYSTAKTDTLPFPPEQFYHRATPRSERLTIGQDVPDTMSVEQWQADLDTLASLIRQRIPYYEAATNEDELSRRVDSLKQLVPDQTRDQRILSIMELANLPALGTGHTRVRSTQRALGWRAVPLFPYRFADGVYIMSAINPEWIGSKILAINKTPIDEVYKALSKYVSSDNRWDMWRDVEEYSIQFRWANHLKALGIIDDIKEVPIQIQTPEGERKQIRVQTLMPNSAEYISFATRSPTRPRVSEDLQWSPGAEPQRNTEPNYKLSYRDSTDILYLDLNIIVHESEDWTLNHLADSLRHIADHNPINKMVIDLRTNGGGNSSDAEPLIQLFASHPKFNQRGKLYTLISPEATSAGGIFAMQMERRTRTIFAGENSSFNPNIWGETVPARLPNSKIVVLLSHTMHQEGMPDTPRTYLEPDIKVPMTSGQHFNNLDLTMKAVKEHKPRPRYTIKLDVEEKEKYTGTYQISPVHRATITEASGQLHLQVDDGAEEPFIDTALYPLSTHQLATDITDVYIDRRLGNAHLDLIWKDTTYVMNPLNGDFELPSELIRAGKLDEAEKRLKSAIASGMKLGG</sequence>
<accession>A0A6M1T1C8</accession>
<comment type="caution">
    <text evidence="2">The sequence shown here is derived from an EMBL/GenBank/DDBJ whole genome shotgun (WGS) entry which is preliminary data.</text>
</comment>
<dbReference type="SUPFAM" id="SSF52096">
    <property type="entry name" value="ClpP/crotonase"/>
    <property type="match status" value="1"/>
</dbReference>
<gene>
    <name evidence="2" type="ORF">G3570_12015</name>
</gene>
<proteinExistence type="predicted"/>
<evidence type="ECO:0000313" key="3">
    <source>
        <dbReference type="Proteomes" id="UP000473278"/>
    </source>
</evidence>
<dbReference type="EMBL" id="JAALLT010000004">
    <property type="protein sequence ID" value="NGP77364.1"/>
    <property type="molecule type" value="Genomic_DNA"/>
</dbReference>
<name>A0A6M1T1C8_9BACT</name>
<reference evidence="2 3" key="1">
    <citation type="submission" date="2020-02" db="EMBL/GenBank/DDBJ databases">
        <title>Balneolaceae bacterium YR4-1, complete genome.</title>
        <authorList>
            <person name="Li Y."/>
            <person name="Wu S."/>
        </authorList>
    </citation>
    <scope>NUCLEOTIDE SEQUENCE [LARGE SCALE GENOMIC DNA]</scope>
    <source>
        <strain evidence="2 3">YR4-1</strain>
    </source>
</reference>
<dbReference type="Gene3D" id="3.90.226.10">
    <property type="entry name" value="2-enoyl-CoA Hydratase, Chain A, domain 1"/>
    <property type="match status" value="1"/>
</dbReference>
<evidence type="ECO:0008006" key="4">
    <source>
        <dbReference type="Google" id="ProtNLM"/>
    </source>
</evidence>
<organism evidence="2 3">
    <name type="scientific">Halalkalibaculum roseum</name>
    <dbReference type="NCBI Taxonomy" id="2709311"/>
    <lineage>
        <taxon>Bacteria</taxon>
        <taxon>Pseudomonadati</taxon>
        <taxon>Balneolota</taxon>
        <taxon>Balneolia</taxon>
        <taxon>Balneolales</taxon>
        <taxon>Balneolaceae</taxon>
        <taxon>Halalkalibaculum</taxon>
    </lineage>
</organism>
<feature type="region of interest" description="Disordered" evidence="1">
    <location>
        <begin position="263"/>
        <end position="289"/>
    </location>
</feature>
<dbReference type="Proteomes" id="UP000473278">
    <property type="component" value="Unassembled WGS sequence"/>
</dbReference>
<dbReference type="AlphaFoldDB" id="A0A6M1T1C8"/>
<dbReference type="InterPro" id="IPR029045">
    <property type="entry name" value="ClpP/crotonase-like_dom_sf"/>
</dbReference>
<keyword evidence="3" id="KW-1185">Reference proteome</keyword>
<protein>
    <recommendedName>
        <fullName evidence="4">Tail specific protease domain-containing protein</fullName>
    </recommendedName>
</protein>
<evidence type="ECO:0000313" key="2">
    <source>
        <dbReference type="EMBL" id="NGP77364.1"/>
    </source>
</evidence>